<dbReference type="eggNOG" id="arCOG00419">
    <property type="taxonomic scope" value="Archaea"/>
</dbReference>
<feature type="domain" description="HIT" evidence="4">
    <location>
        <begin position="4"/>
        <end position="110"/>
    </location>
</feature>
<dbReference type="SUPFAM" id="SSF54197">
    <property type="entry name" value="HIT-like"/>
    <property type="match status" value="1"/>
</dbReference>
<evidence type="ECO:0000259" key="4">
    <source>
        <dbReference type="PROSITE" id="PS51084"/>
    </source>
</evidence>
<reference evidence="5 6" key="1">
    <citation type="journal article" date="2012" name="J. Bacteriol.">
        <title>Complete genome sequence of strain 1860, a crenarchaeon of the genus pyrobaculum able to grow with various electron acceptors.</title>
        <authorList>
            <person name="Mardanov A.V."/>
            <person name="Gumerov V.M."/>
            <person name="Slobodkina G.B."/>
            <person name="Beletsky A.V."/>
            <person name="Bonch-Osmolovskaya E.A."/>
            <person name="Ravin N.V."/>
            <person name="Skryabin K.G."/>
        </authorList>
    </citation>
    <scope>NUCLEOTIDE SEQUENCE [LARGE SCALE GENOMIC DNA]</scope>
    <source>
        <strain evidence="5 6">1860</strain>
    </source>
</reference>
<evidence type="ECO:0000313" key="5">
    <source>
        <dbReference type="EMBL" id="AET32792.1"/>
    </source>
</evidence>
<organism evidence="5 6">
    <name type="scientific">Pyrobaculum ferrireducens</name>
    <dbReference type="NCBI Taxonomy" id="1104324"/>
    <lineage>
        <taxon>Archaea</taxon>
        <taxon>Thermoproteota</taxon>
        <taxon>Thermoprotei</taxon>
        <taxon>Thermoproteales</taxon>
        <taxon>Thermoproteaceae</taxon>
        <taxon>Pyrobaculum</taxon>
    </lineage>
</organism>
<dbReference type="InterPro" id="IPR011146">
    <property type="entry name" value="HIT-like"/>
</dbReference>
<dbReference type="InterPro" id="IPR039384">
    <property type="entry name" value="HINT"/>
</dbReference>
<dbReference type="PRINTS" id="PR00332">
    <property type="entry name" value="HISTRIAD"/>
</dbReference>
<proteinExistence type="predicted"/>
<dbReference type="PANTHER" id="PTHR46648:SF1">
    <property type="entry name" value="ADENOSINE 5'-MONOPHOSPHORAMIDASE HNT1"/>
    <property type="match status" value="1"/>
</dbReference>
<dbReference type="STRING" id="1104324.P186_1364"/>
<accession>G7VE19</accession>
<dbReference type="Gene3D" id="3.30.428.10">
    <property type="entry name" value="HIT-like"/>
    <property type="match status" value="1"/>
</dbReference>
<dbReference type="HOGENOM" id="CLU_056776_3_3_2"/>
<dbReference type="PROSITE" id="PS00892">
    <property type="entry name" value="HIT_1"/>
    <property type="match status" value="1"/>
</dbReference>
<protein>
    <recommendedName>
        <fullName evidence="4">HIT domain-containing protein</fullName>
    </recommendedName>
</protein>
<dbReference type="GO" id="GO:0009117">
    <property type="term" value="P:nucleotide metabolic process"/>
    <property type="evidence" value="ECO:0007669"/>
    <property type="project" value="TreeGrafter"/>
</dbReference>
<feature type="active site" description="Tele-AMP-histidine intermediate" evidence="1">
    <location>
        <position position="97"/>
    </location>
</feature>
<dbReference type="KEGG" id="pyr:P186_1364"/>
<dbReference type="Pfam" id="PF01230">
    <property type="entry name" value="HIT"/>
    <property type="match status" value="1"/>
</dbReference>
<dbReference type="CDD" id="cd01277">
    <property type="entry name" value="HINT_subgroup"/>
    <property type="match status" value="1"/>
</dbReference>
<gene>
    <name evidence="5" type="ORF">P186_1364</name>
</gene>
<evidence type="ECO:0000256" key="2">
    <source>
        <dbReference type="PIRSR" id="PIRSR601310-3"/>
    </source>
</evidence>
<dbReference type="GeneID" id="11595622"/>
<dbReference type="BioCyc" id="PSP1104324:GJSN-1339-MONOMER"/>
<feature type="short sequence motif" description="Histidine triad motif" evidence="2 3">
    <location>
        <begin position="95"/>
        <end position="99"/>
    </location>
</feature>
<dbReference type="RefSeq" id="WP_014288619.1">
    <property type="nucleotide sequence ID" value="NC_016645.1"/>
</dbReference>
<dbReference type="Proteomes" id="UP000005867">
    <property type="component" value="Chromosome"/>
</dbReference>
<keyword evidence="6" id="KW-1185">Reference proteome</keyword>
<dbReference type="InterPro" id="IPR001310">
    <property type="entry name" value="Histidine_triad_HIT"/>
</dbReference>
<sequence>MDCIFCKIVRGEAPAWRVYEDEDFVVILDKYPASYGHLLVVSKRHFTNIIDAPAELSARGFEIATRLAKAWAGLGAQGVNVVTNAGRSAGQMVFHLHIHVIPRWGGQLLWHGKEEIREETAREVVEKLKGVLPEYFKR</sequence>
<name>G7VE19_9CREN</name>
<dbReference type="EMBL" id="CP003098">
    <property type="protein sequence ID" value="AET32792.1"/>
    <property type="molecule type" value="Genomic_DNA"/>
</dbReference>
<dbReference type="PANTHER" id="PTHR46648">
    <property type="entry name" value="HIT FAMILY PROTEIN 1"/>
    <property type="match status" value="1"/>
</dbReference>
<dbReference type="PROSITE" id="PS51084">
    <property type="entry name" value="HIT_2"/>
    <property type="match status" value="1"/>
</dbReference>
<evidence type="ECO:0000313" key="6">
    <source>
        <dbReference type="Proteomes" id="UP000005867"/>
    </source>
</evidence>
<dbReference type="AlphaFoldDB" id="G7VE19"/>
<dbReference type="InterPro" id="IPR019808">
    <property type="entry name" value="Histidine_triad_CS"/>
</dbReference>
<dbReference type="OrthoDB" id="26806at2157"/>
<evidence type="ECO:0000256" key="1">
    <source>
        <dbReference type="PIRSR" id="PIRSR601310-1"/>
    </source>
</evidence>
<dbReference type="InterPro" id="IPR036265">
    <property type="entry name" value="HIT-like_sf"/>
</dbReference>
<dbReference type="GO" id="GO:0003824">
    <property type="term" value="F:catalytic activity"/>
    <property type="evidence" value="ECO:0007669"/>
    <property type="project" value="InterPro"/>
</dbReference>
<evidence type="ECO:0000256" key="3">
    <source>
        <dbReference type="PROSITE-ProRule" id="PRU00464"/>
    </source>
</evidence>